<dbReference type="STRING" id="1317122.ATO12_02445"/>
<dbReference type="Pfam" id="PF14059">
    <property type="entry name" value="DUF4251"/>
    <property type="match status" value="1"/>
</dbReference>
<feature type="chain" id="PRO_5001512550" description="DUF4251 domain-containing protein" evidence="1">
    <location>
        <begin position="24"/>
        <end position="191"/>
    </location>
</feature>
<proteinExistence type="predicted"/>
<comment type="caution">
    <text evidence="2">The sequence shown here is derived from an EMBL/GenBank/DDBJ whole genome shotgun (WGS) entry which is preliminary data.</text>
</comment>
<accession>A0A023C165</accession>
<organism evidence="2 3">
    <name type="scientific">Aquimarina atlantica</name>
    <dbReference type="NCBI Taxonomy" id="1317122"/>
    <lineage>
        <taxon>Bacteria</taxon>
        <taxon>Pseudomonadati</taxon>
        <taxon>Bacteroidota</taxon>
        <taxon>Flavobacteriia</taxon>
        <taxon>Flavobacteriales</taxon>
        <taxon>Flavobacteriaceae</taxon>
        <taxon>Aquimarina</taxon>
    </lineage>
</organism>
<dbReference type="InterPro" id="IPR025347">
    <property type="entry name" value="DUF4251"/>
</dbReference>
<name>A0A023C165_9FLAO</name>
<evidence type="ECO:0000256" key="1">
    <source>
        <dbReference type="SAM" id="SignalP"/>
    </source>
</evidence>
<gene>
    <name evidence="2" type="ORF">ATO12_02445</name>
</gene>
<dbReference type="Gene3D" id="2.40.128.410">
    <property type="match status" value="1"/>
</dbReference>
<feature type="signal peptide" evidence="1">
    <location>
        <begin position="1"/>
        <end position="23"/>
    </location>
</feature>
<dbReference type="RefSeq" id="WP_034238303.1">
    <property type="nucleotide sequence ID" value="NZ_AQRA01000001.1"/>
</dbReference>
<dbReference type="Proteomes" id="UP000023541">
    <property type="component" value="Unassembled WGS sequence"/>
</dbReference>
<keyword evidence="1" id="KW-0732">Signal</keyword>
<sequence length="191" mass="21397">MKTLFLLLTSCLLISCGSSQNLAVSTEQSKVLDELIAQKKLEIISDWASPISSSTGLNALVNSGLLPIGSTGNNISLIGNFNHFRILGDSISVYLPYYGERQISAGFSNRNNNIEFDGVPEHTKVTYNEKKQRYLINFEVRNATEWLRIAVTLYPNLRSDIMIQSNHRTAIRYRGMVSKLEEKNHTAVSNN</sequence>
<evidence type="ECO:0000313" key="2">
    <source>
        <dbReference type="EMBL" id="EZH75668.1"/>
    </source>
</evidence>
<evidence type="ECO:0000313" key="3">
    <source>
        <dbReference type="Proteomes" id="UP000023541"/>
    </source>
</evidence>
<evidence type="ECO:0008006" key="4">
    <source>
        <dbReference type="Google" id="ProtNLM"/>
    </source>
</evidence>
<dbReference type="OrthoDB" id="1448121at2"/>
<dbReference type="EMBL" id="AQRA01000001">
    <property type="protein sequence ID" value="EZH75668.1"/>
    <property type="molecule type" value="Genomic_DNA"/>
</dbReference>
<reference evidence="2 3" key="1">
    <citation type="submission" date="2014-04" db="EMBL/GenBank/DDBJ databases">
        <title>Aquimarina sp. 22II-S11-z7 Genome Sequencing.</title>
        <authorList>
            <person name="Lai Q."/>
        </authorList>
    </citation>
    <scope>NUCLEOTIDE SEQUENCE [LARGE SCALE GENOMIC DNA]</scope>
    <source>
        <strain evidence="2 3">22II-S11-z7</strain>
    </source>
</reference>
<protein>
    <recommendedName>
        <fullName evidence="4">DUF4251 domain-containing protein</fullName>
    </recommendedName>
</protein>
<keyword evidence="3" id="KW-1185">Reference proteome</keyword>
<dbReference type="PROSITE" id="PS51257">
    <property type="entry name" value="PROKAR_LIPOPROTEIN"/>
    <property type="match status" value="1"/>
</dbReference>
<dbReference type="eggNOG" id="ENOG5032TRA">
    <property type="taxonomic scope" value="Bacteria"/>
</dbReference>
<dbReference type="AlphaFoldDB" id="A0A023C165"/>